<accession>A0A0W1RWW7</accession>
<dbReference type="Proteomes" id="UP000053157">
    <property type="component" value="Unassembled WGS sequence"/>
</dbReference>
<proteinExistence type="predicted"/>
<dbReference type="EMBL" id="LOPV01000474">
    <property type="protein sequence ID" value="KTG18043.1"/>
    <property type="molecule type" value="Genomic_DNA"/>
</dbReference>
<evidence type="ECO:0000313" key="1">
    <source>
        <dbReference type="EMBL" id="KTG18043.1"/>
    </source>
</evidence>
<sequence length="91" mass="10185">MVHGGICLFVTVIPIEIRKRSTPLLDNSDSDTSIFFEMPLELVTILNPQFPTNACWDIRLVSRDLAFGVCWIVTHGWILDTLGQNPSADIV</sequence>
<evidence type="ECO:0000313" key="2">
    <source>
        <dbReference type="Proteomes" id="UP000053157"/>
    </source>
</evidence>
<name>A0A0W1RWW7_9EURY</name>
<dbReference type="AlphaFoldDB" id="A0A0W1RWW7"/>
<comment type="caution">
    <text evidence="1">The sequence shown here is derived from an EMBL/GenBank/DDBJ whole genome shotgun (WGS) entry which is preliminary data.</text>
</comment>
<reference evidence="1 2" key="1">
    <citation type="submission" date="2015-12" db="EMBL/GenBank/DDBJ databases">
        <title>Haloferax profundi sp. nov. isolated from the Discovery deep brine-seawater interface in the Red Sea.</title>
        <authorList>
            <person name="Zhang G."/>
            <person name="Stingl U."/>
            <person name="Rashid M."/>
        </authorList>
    </citation>
    <scope>NUCLEOTIDE SEQUENCE [LARGE SCALE GENOMIC DNA]</scope>
    <source>
        <strain evidence="1 2">SB29</strain>
    </source>
</reference>
<protein>
    <submittedName>
        <fullName evidence="1">Uncharacterized protein</fullName>
    </submittedName>
</protein>
<keyword evidence="2" id="KW-1185">Reference proteome</keyword>
<organism evidence="1 2">
    <name type="scientific">Haloferax profundi</name>
    <dbReference type="NCBI Taxonomy" id="1544718"/>
    <lineage>
        <taxon>Archaea</taxon>
        <taxon>Methanobacteriati</taxon>
        <taxon>Methanobacteriota</taxon>
        <taxon>Stenosarchaea group</taxon>
        <taxon>Halobacteria</taxon>
        <taxon>Halobacteriales</taxon>
        <taxon>Haloferacaceae</taxon>
        <taxon>Haloferax</taxon>
    </lineage>
</organism>
<gene>
    <name evidence="1" type="ORF">AUR66_18325</name>
</gene>